<dbReference type="GO" id="GO:0016787">
    <property type="term" value="F:hydrolase activity"/>
    <property type="evidence" value="ECO:0007669"/>
    <property type="project" value="UniProtKB-KW"/>
</dbReference>
<keyword evidence="4 9" id="KW-0378">Hydrolase</keyword>
<evidence type="ECO:0000256" key="6">
    <source>
        <dbReference type="ARBA" id="ARBA00023125"/>
    </source>
</evidence>
<comment type="caution">
    <text evidence="9">Lacks conserved residue(s) required for the propagation of feature annotation.</text>
</comment>
<dbReference type="EMBL" id="CP062796">
    <property type="protein sequence ID" value="QUL99725.1"/>
    <property type="molecule type" value="Genomic_DNA"/>
</dbReference>
<feature type="binding site" evidence="9">
    <location>
        <position position="177"/>
    </location>
    <ligand>
        <name>ATP</name>
        <dbReference type="ChEBI" id="CHEBI:30616"/>
    </ligand>
</feature>
<feature type="region of interest" description="Head domain (RuvB-H)" evidence="9">
    <location>
        <begin position="251"/>
        <end position="336"/>
    </location>
</feature>
<comment type="subunit">
    <text evidence="9">Homohexamer. Forms an RuvA(8)-RuvB(12)-Holliday junction (HJ) complex. HJ DNA is sandwiched between 2 RuvA tetramers; dsDNA enters through RuvA and exits via RuvB. An RuvB hexamer assembles on each DNA strand where it exits the tetramer. Each RuvB hexamer is contacted by two RuvA subunits (via domain III) on 2 adjacent RuvB subunits; this complex drives branch migration. In the full resolvosome a probable DNA-RuvA(4)-RuvB(12)-RuvC(2) complex forms which resolves the HJ.</text>
</comment>
<dbReference type="PANTHER" id="PTHR42848:SF1">
    <property type="entry name" value="HOLLIDAY JUNCTION BRANCH MIGRATION COMPLEX SUBUNIT RUVB"/>
    <property type="match status" value="1"/>
</dbReference>
<keyword evidence="5 9" id="KW-0067">ATP-binding</keyword>
<dbReference type="InterPro" id="IPR036388">
    <property type="entry name" value="WH-like_DNA-bd_sf"/>
</dbReference>
<name>A0AAT9LEZ7_9FIRM</name>
<dbReference type="Gene3D" id="3.40.50.300">
    <property type="entry name" value="P-loop containing nucleotide triphosphate hydrolases"/>
    <property type="match status" value="1"/>
</dbReference>
<keyword evidence="3 9" id="KW-0227">DNA damage</keyword>
<dbReference type="Pfam" id="PF05496">
    <property type="entry name" value="RuvB_N"/>
    <property type="match status" value="1"/>
</dbReference>
<dbReference type="SMART" id="SM00382">
    <property type="entry name" value="AAA"/>
    <property type="match status" value="1"/>
</dbReference>
<dbReference type="InterPro" id="IPR041445">
    <property type="entry name" value="AAA_lid_4"/>
</dbReference>
<dbReference type="GO" id="GO:0005524">
    <property type="term" value="F:ATP binding"/>
    <property type="evidence" value="ECO:0007669"/>
    <property type="project" value="UniProtKB-UniRule"/>
</dbReference>
<dbReference type="GO" id="GO:0000400">
    <property type="term" value="F:four-way junction DNA binding"/>
    <property type="evidence" value="ECO:0007669"/>
    <property type="project" value="UniProtKB-UniRule"/>
</dbReference>
<proteinExistence type="inferred from homology"/>
<reference evidence="11" key="2">
    <citation type="journal article" date="2023" name="Biology">
        <title>Prokaryotic Life Associated with Coal-Fire Gas Vents Revealed by Metagenomics.</title>
        <authorList>
            <person name="Kadnikov V.V."/>
            <person name="Mardanov A.V."/>
            <person name="Beletsky A.V."/>
            <person name="Karnachuk O.V."/>
            <person name="Ravin N.V."/>
        </authorList>
    </citation>
    <scope>NUCLEOTIDE SEQUENCE</scope>
    <source>
        <strain evidence="11">Bu02</strain>
    </source>
</reference>
<feature type="binding site" evidence="9">
    <location>
        <position position="62"/>
    </location>
    <ligand>
        <name>ATP</name>
        <dbReference type="ChEBI" id="CHEBI:30616"/>
    </ligand>
</feature>
<dbReference type="SUPFAM" id="SSF52540">
    <property type="entry name" value="P-loop containing nucleoside triphosphate hydrolases"/>
    <property type="match status" value="1"/>
</dbReference>
<feature type="binding site" evidence="9">
    <location>
        <position position="16"/>
    </location>
    <ligand>
        <name>ATP</name>
        <dbReference type="ChEBI" id="CHEBI:30616"/>
    </ligand>
</feature>
<comment type="function">
    <text evidence="9">The RuvA-RuvB-RuvC complex processes Holliday junction (HJ) DNA during genetic recombination and DNA repair, while the RuvA-RuvB complex plays an important role in the rescue of blocked DNA replication forks via replication fork reversal (RFR). RuvA specifically binds to HJ cruciform DNA, conferring on it an open structure. The RuvB hexamer acts as an ATP-dependent pump, pulling dsDNA into and through the RuvAB complex. RuvB forms 2 homohexamers on either side of HJ DNA bound by 1 or 2 RuvA tetramers; 4 subunits per hexamer contact DNA at a time. Coordinated motions by a converter formed by DNA-disengaged RuvB subunits stimulates ATP hydrolysis and nucleotide exchange. Immobilization of the converter enables RuvB to convert the ATP-contained energy into a lever motion, pulling 2 nucleotides of DNA out of the RuvA tetramer per ATP hydrolyzed, thus driving DNA branch migration. The RuvB motors rotate together with the DNA substrate, which together with the progressing nucleotide cycle form the mechanistic basis for DNA recombination by continuous HJ branch migration. Branch migration allows RuvC to scan DNA until it finds its consensus sequence, where it cleaves and resolves cruciform DNA.</text>
</comment>
<protein>
    <recommendedName>
        <fullName evidence="9">Holliday junction branch migration complex subunit RuvB</fullName>
        <ecNumber evidence="9">3.6.4.-</ecNumber>
    </recommendedName>
</protein>
<dbReference type="NCBIfam" id="TIGR00635">
    <property type="entry name" value="ruvB"/>
    <property type="match status" value="1"/>
</dbReference>
<feature type="binding site" evidence="9">
    <location>
        <position position="167"/>
    </location>
    <ligand>
        <name>ATP</name>
        <dbReference type="ChEBI" id="CHEBI:30616"/>
    </ligand>
</feature>
<dbReference type="Gene3D" id="1.10.10.10">
    <property type="entry name" value="Winged helix-like DNA-binding domain superfamily/Winged helix DNA-binding domain"/>
    <property type="match status" value="1"/>
</dbReference>
<dbReference type="PANTHER" id="PTHR42848">
    <property type="match status" value="1"/>
</dbReference>
<organism evidence="11">
    <name type="scientific">Candidatus Fermentithermobacillus carboniphilus</name>
    <dbReference type="NCBI Taxonomy" id="3085328"/>
    <lineage>
        <taxon>Bacteria</taxon>
        <taxon>Bacillati</taxon>
        <taxon>Bacillota</taxon>
        <taxon>Candidatus Fermentithermobacillia</taxon>
        <taxon>Candidatus Fermentithermobacillales</taxon>
        <taxon>Candidatus Fermentithermobacillaceae</taxon>
        <taxon>Candidatus Fermentithermobacillus</taxon>
    </lineage>
</organism>
<dbReference type="EC" id="3.6.4.-" evidence="9"/>
<dbReference type="GO" id="GO:0009378">
    <property type="term" value="F:four-way junction helicase activity"/>
    <property type="evidence" value="ECO:0007669"/>
    <property type="project" value="InterPro"/>
</dbReference>
<dbReference type="InterPro" id="IPR008824">
    <property type="entry name" value="RuvB-like_N"/>
</dbReference>
<feature type="binding site" evidence="9">
    <location>
        <position position="62"/>
    </location>
    <ligand>
        <name>Mg(2+)</name>
        <dbReference type="ChEBI" id="CHEBI:18420"/>
    </ligand>
</feature>
<dbReference type="KEGG" id="fcz:IMF26_10845"/>
<dbReference type="GO" id="GO:0006310">
    <property type="term" value="P:DNA recombination"/>
    <property type="evidence" value="ECO:0007669"/>
    <property type="project" value="UniProtKB-UniRule"/>
</dbReference>
<dbReference type="InterPro" id="IPR036390">
    <property type="entry name" value="WH_DNA-bd_sf"/>
</dbReference>
<dbReference type="GO" id="GO:0005737">
    <property type="term" value="C:cytoplasm"/>
    <property type="evidence" value="ECO:0007669"/>
    <property type="project" value="UniProtKB-SubCell"/>
</dbReference>
<evidence type="ECO:0000259" key="10">
    <source>
        <dbReference type="SMART" id="SM00382"/>
    </source>
</evidence>
<keyword evidence="7 9" id="KW-0233">DNA recombination</keyword>
<feature type="binding site" evidence="9">
    <location>
        <position position="311"/>
    </location>
    <ligand>
        <name>DNA</name>
        <dbReference type="ChEBI" id="CHEBI:16991"/>
    </ligand>
</feature>
<dbReference type="GO" id="GO:0048476">
    <property type="term" value="C:Holliday junction resolvase complex"/>
    <property type="evidence" value="ECO:0007669"/>
    <property type="project" value="UniProtKB-UniRule"/>
</dbReference>
<reference evidence="11" key="1">
    <citation type="submission" date="2020-10" db="EMBL/GenBank/DDBJ databases">
        <authorList>
            <person name="Kadnikov V."/>
            <person name="Beletsky A.V."/>
            <person name="Mardanov A.V."/>
            <person name="Karnachuk O.V."/>
            <person name="Ravin N.V."/>
        </authorList>
    </citation>
    <scope>NUCLEOTIDE SEQUENCE</scope>
    <source>
        <strain evidence="11">Bu02</strain>
    </source>
</reference>
<evidence type="ECO:0000256" key="7">
    <source>
        <dbReference type="ARBA" id="ARBA00023172"/>
    </source>
</evidence>
<dbReference type="HAMAP" id="MF_00016">
    <property type="entry name" value="DNA_HJ_migration_RuvB"/>
    <property type="match status" value="1"/>
</dbReference>
<feature type="binding site" evidence="9">
    <location>
        <position position="58"/>
    </location>
    <ligand>
        <name>ATP</name>
        <dbReference type="ChEBI" id="CHEBI:30616"/>
    </ligand>
</feature>
<accession>A0AAT9LEZ7</accession>
<keyword evidence="2 9" id="KW-0547">Nucleotide-binding</keyword>
<dbReference type="NCBIfam" id="NF000868">
    <property type="entry name" value="PRK00080.1"/>
    <property type="match status" value="1"/>
</dbReference>
<comment type="domain">
    <text evidence="9">Has 3 domains, the large (RuvB-L) and small ATPase (RuvB-S) domains and the C-terminal head (RuvB-H) domain. The head domain binds DNA, while the ATPase domains jointly bind ATP, ADP or are empty depending on the state of the subunit in the translocation cycle. During a single DNA translocation step the structure of each domain remains the same, but their relative positions change.</text>
</comment>
<dbReference type="Pfam" id="PF05491">
    <property type="entry name" value="WHD_RuvB"/>
    <property type="match status" value="1"/>
</dbReference>
<feature type="binding site" evidence="9">
    <location>
        <position position="17"/>
    </location>
    <ligand>
        <name>ATP</name>
        <dbReference type="ChEBI" id="CHEBI:30616"/>
    </ligand>
</feature>
<comment type="subcellular location">
    <subcellularLocation>
        <location evidence="9">Cytoplasm</location>
    </subcellularLocation>
</comment>
<feature type="binding site" evidence="9">
    <location>
        <begin position="124"/>
        <end position="126"/>
    </location>
    <ligand>
        <name>ATP</name>
        <dbReference type="ChEBI" id="CHEBI:30616"/>
    </ligand>
</feature>
<keyword evidence="1 9" id="KW-0963">Cytoplasm</keyword>
<keyword evidence="8 9" id="KW-0234">DNA repair</keyword>
<evidence type="ECO:0000256" key="2">
    <source>
        <dbReference type="ARBA" id="ARBA00022741"/>
    </source>
</evidence>
<dbReference type="InterPro" id="IPR008823">
    <property type="entry name" value="RuvB_wg_C"/>
</dbReference>
<evidence type="ECO:0000256" key="3">
    <source>
        <dbReference type="ARBA" id="ARBA00022763"/>
    </source>
</evidence>
<dbReference type="InterPro" id="IPR027417">
    <property type="entry name" value="P-loop_NTPase"/>
</dbReference>
<sequence length="336" mass="37756">MSREVLPEDEAAEESLRPKYLLEYIGQERIKENLSVYIEAAKQRREPVDHVLLSGPPGLGKTTLAHVIANELGVAIRVTSGPAIERAGDLVAILTNLEDRDVLFIDEIHRLSHQAEEALYPAMEDFTFDWVAGKGPAARTYRLKLPRFTLIAATTRSGLLTSPLRDRFGINLRLEFYTDDELFQVVTRSARILGISIDSEGAREIARRSRGTPRVANRLLRRVRDFAQVKKDGKITREVAREALAFLDIDDIGLDRLDRQILTALVEKYGGGPVGLTTLAACLGEDPGTIEDVYEPYLLQIGFLERTPRGRVVTRRAMEYMGYPPKREQGRLFEGI</sequence>
<evidence type="ECO:0000256" key="4">
    <source>
        <dbReference type="ARBA" id="ARBA00022801"/>
    </source>
</evidence>
<feature type="binding site" evidence="9">
    <location>
        <position position="214"/>
    </location>
    <ligand>
        <name>ATP</name>
        <dbReference type="ChEBI" id="CHEBI:30616"/>
    </ligand>
</feature>
<feature type="region of interest" description="Small ATPAse domain (RuvB-S)" evidence="9">
    <location>
        <begin position="178"/>
        <end position="248"/>
    </location>
</feature>
<feature type="binding site" evidence="9">
    <location>
        <position position="306"/>
    </location>
    <ligand>
        <name>DNA</name>
        <dbReference type="ChEBI" id="CHEBI:16991"/>
    </ligand>
</feature>
<comment type="catalytic activity">
    <reaction evidence="9">
        <text>ATP + H2O = ADP + phosphate + H(+)</text>
        <dbReference type="Rhea" id="RHEA:13065"/>
        <dbReference type="ChEBI" id="CHEBI:15377"/>
        <dbReference type="ChEBI" id="CHEBI:15378"/>
        <dbReference type="ChEBI" id="CHEBI:30616"/>
        <dbReference type="ChEBI" id="CHEBI:43474"/>
        <dbReference type="ChEBI" id="CHEBI:456216"/>
    </reaction>
</comment>
<keyword evidence="6 9" id="KW-0238">DNA-binding</keyword>
<dbReference type="SUPFAM" id="SSF46785">
    <property type="entry name" value="Winged helix' DNA-binding domain"/>
    <property type="match status" value="1"/>
</dbReference>
<comment type="similarity">
    <text evidence="9">Belongs to the RuvB family.</text>
</comment>
<dbReference type="Gene3D" id="1.10.8.60">
    <property type="match status" value="1"/>
</dbReference>
<feature type="binding site" evidence="9">
    <location>
        <position position="61"/>
    </location>
    <ligand>
        <name>ATP</name>
        <dbReference type="ChEBI" id="CHEBI:30616"/>
    </ligand>
</feature>
<evidence type="ECO:0000256" key="9">
    <source>
        <dbReference type="HAMAP-Rule" id="MF_00016"/>
    </source>
</evidence>
<dbReference type="InterPro" id="IPR003593">
    <property type="entry name" value="AAA+_ATPase"/>
</dbReference>
<feature type="binding site" evidence="9">
    <location>
        <position position="63"/>
    </location>
    <ligand>
        <name>ATP</name>
        <dbReference type="ChEBI" id="CHEBI:30616"/>
    </ligand>
</feature>
<evidence type="ECO:0000256" key="5">
    <source>
        <dbReference type="ARBA" id="ARBA00022840"/>
    </source>
</evidence>
<dbReference type="Pfam" id="PF17864">
    <property type="entry name" value="AAA_lid_4"/>
    <property type="match status" value="1"/>
</dbReference>
<dbReference type="InterPro" id="IPR004605">
    <property type="entry name" value="DNA_helicase_Holl-junc_RuvB"/>
</dbReference>
<gene>
    <name evidence="9 11" type="primary">ruvB</name>
    <name evidence="11" type="ORF">IMF26_10845</name>
</gene>
<evidence type="ECO:0000256" key="1">
    <source>
        <dbReference type="ARBA" id="ARBA00022490"/>
    </source>
</evidence>
<dbReference type="GO" id="GO:0006281">
    <property type="term" value="P:DNA repair"/>
    <property type="evidence" value="ECO:0007669"/>
    <property type="project" value="UniProtKB-UniRule"/>
</dbReference>
<dbReference type="AlphaFoldDB" id="A0AAT9LEZ7"/>
<evidence type="ECO:0000313" key="11">
    <source>
        <dbReference type="EMBL" id="QUL99725.1"/>
    </source>
</evidence>
<keyword evidence="11" id="KW-0347">Helicase</keyword>
<evidence type="ECO:0000256" key="8">
    <source>
        <dbReference type="ARBA" id="ARBA00023204"/>
    </source>
</evidence>
<feature type="domain" description="AAA+ ATPase" evidence="10">
    <location>
        <begin position="47"/>
        <end position="175"/>
    </location>
</feature>
<dbReference type="CDD" id="cd00009">
    <property type="entry name" value="AAA"/>
    <property type="match status" value="1"/>
</dbReference>